<comment type="caution">
    <text evidence="7">The sequence shown here is derived from an EMBL/GenBank/DDBJ whole genome shotgun (WGS) entry which is preliminary data.</text>
</comment>
<dbReference type="InterPro" id="IPR003495">
    <property type="entry name" value="CobW/HypB/UreG_nucleotide-bd"/>
</dbReference>
<dbReference type="GO" id="GO:0016787">
    <property type="term" value="F:hydrolase activity"/>
    <property type="evidence" value="ECO:0007669"/>
    <property type="project" value="UniProtKB-KW"/>
</dbReference>
<dbReference type="GO" id="GO:0000166">
    <property type="term" value="F:nucleotide binding"/>
    <property type="evidence" value="ECO:0007669"/>
    <property type="project" value="UniProtKB-KW"/>
</dbReference>
<accession>A0A2H0USA2</accession>
<evidence type="ECO:0000313" key="8">
    <source>
        <dbReference type="Proteomes" id="UP000229615"/>
    </source>
</evidence>
<proteinExistence type="inferred from homology"/>
<evidence type="ECO:0000256" key="5">
    <source>
        <dbReference type="ARBA" id="ARBA00049117"/>
    </source>
</evidence>
<dbReference type="Gene3D" id="3.30.1220.10">
    <property type="entry name" value="CobW-like, C-terminal domain"/>
    <property type="match status" value="1"/>
</dbReference>
<evidence type="ECO:0000259" key="6">
    <source>
        <dbReference type="SMART" id="SM00833"/>
    </source>
</evidence>
<gene>
    <name evidence="7" type="ORF">COU09_00915</name>
</gene>
<keyword evidence="1" id="KW-0547">Nucleotide-binding</keyword>
<reference evidence="8" key="1">
    <citation type="submission" date="2017-09" db="EMBL/GenBank/DDBJ databases">
        <title>Depth-based differentiation of microbial function through sediment-hosted aquifers and enrichment of novel symbionts in the deep terrestrial subsurface.</title>
        <authorList>
            <person name="Probst A.J."/>
            <person name="Ladd B."/>
            <person name="Jarett J.K."/>
            <person name="Geller-Mcgrath D.E."/>
            <person name="Sieber C.M.K."/>
            <person name="Emerson J.B."/>
            <person name="Anantharaman K."/>
            <person name="Thomas B.C."/>
            <person name="Malmstrom R."/>
            <person name="Stieglmeier M."/>
            <person name="Klingl A."/>
            <person name="Woyke T."/>
            <person name="Ryan C.M."/>
            <person name="Banfield J.F."/>
        </authorList>
    </citation>
    <scope>NUCLEOTIDE SEQUENCE [LARGE SCALE GENOMIC DNA]</scope>
</reference>
<dbReference type="SUPFAM" id="SSF90002">
    <property type="entry name" value="Hypothetical protein YjiA, C-terminal domain"/>
    <property type="match status" value="1"/>
</dbReference>
<feature type="domain" description="CobW C-terminal" evidence="6">
    <location>
        <begin position="228"/>
        <end position="322"/>
    </location>
</feature>
<dbReference type="InterPro" id="IPR051316">
    <property type="entry name" value="Zinc-reg_GTPase_activator"/>
</dbReference>
<dbReference type="PANTHER" id="PTHR13748">
    <property type="entry name" value="COBW-RELATED"/>
    <property type="match status" value="1"/>
</dbReference>
<protein>
    <submittedName>
        <fullName evidence="7">Cobalamin biosynthesis protein CobW</fullName>
    </submittedName>
</protein>
<evidence type="ECO:0000313" key="7">
    <source>
        <dbReference type="EMBL" id="PIR88685.1"/>
    </source>
</evidence>
<keyword evidence="2" id="KW-0378">Hydrolase</keyword>
<dbReference type="CDD" id="cd03112">
    <property type="entry name" value="CobW-like"/>
    <property type="match status" value="1"/>
</dbReference>
<dbReference type="SMART" id="SM00833">
    <property type="entry name" value="CobW_C"/>
    <property type="match status" value="1"/>
</dbReference>
<dbReference type="InterPro" id="IPR027417">
    <property type="entry name" value="P-loop_NTPase"/>
</dbReference>
<dbReference type="Gene3D" id="3.40.50.300">
    <property type="entry name" value="P-loop containing nucleotide triphosphate hydrolases"/>
    <property type="match status" value="1"/>
</dbReference>
<dbReference type="AlphaFoldDB" id="A0A2H0USA2"/>
<dbReference type="SUPFAM" id="SSF52540">
    <property type="entry name" value="P-loop containing nucleoside triphosphate hydrolases"/>
    <property type="match status" value="1"/>
</dbReference>
<dbReference type="InterPro" id="IPR011629">
    <property type="entry name" value="CobW-like_C"/>
</dbReference>
<dbReference type="PANTHER" id="PTHR13748:SF62">
    <property type="entry name" value="COBW DOMAIN-CONTAINING PROTEIN"/>
    <property type="match status" value="1"/>
</dbReference>
<dbReference type="Pfam" id="PF07683">
    <property type="entry name" value="CobW_C"/>
    <property type="match status" value="1"/>
</dbReference>
<evidence type="ECO:0000256" key="1">
    <source>
        <dbReference type="ARBA" id="ARBA00022741"/>
    </source>
</evidence>
<keyword evidence="3" id="KW-0143">Chaperone</keyword>
<comment type="similarity">
    <text evidence="4">Belongs to the SIMIBI class G3E GTPase family. ZNG1 subfamily.</text>
</comment>
<evidence type="ECO:0000256" key="4">
    <source>
        <dbReference type="ARBA" id="ARBA00034320"/>
    </source>
</evidence>
<organism evidence="7 8">
    <name type="scientific">Candidatus Harrisonbacteria bacterium CG10_big_fil_rev_8_21_14_0_10_44_23</name>
    <dbReference type="NCBI Taxonomy" id="1974585"/>
    <lineage>
        <taxon>Bacteria</taxon>
        <taxon>Candidatus Harrisoniibacteriota</taxon>
    </lineage>
</organism>
<dbReference type="Proteomes" id="UP000229615">
    <property type="component" value="Unassembled WGS sequence"/>
</dbReference>
<dbReference type="GO" id="GO:0005737">
    <property type="term" value="C:cytoplasm"/>
    <property type="evidence" value="ECO:0007669"/>
    <property type="project" value="TreeGrafter"/>
</dbReference>
<evidence type="ECO:0000256" key="2">
    <source>
        <dbReference type="ARBA" id="ARBA00022801"/>
    </source>
</evidence>
<evidence type="ECO:0000256" key="3">
    <source>
        <dbReference type="ARBA" id="ARBA00023186"/>
    </source>
</evidence>
<name>A0A2H0USA2_9BACT</name>
<dbReference type="EMBL" id="PFBB01000011">
    <property type="protein sequence ID" value="PIR88685.1"/>
    <property type="molecule type" value="Genomic_DNA"/>
</dbReference>
<comment type="catalytic activity">
    <reaction evidence="5">
        <text>GTP + H2O = GDP + phosphate + H(+)</text>
        <dbReference type="Rhea" id="RHEA:19669"/>
        <dbReference type="ChEBI" id="CHEBI:15377"/>
        <dbReference type="ChEBI" id="CHEBI:15378"/>
        <dbReference type="ChEBI" id="CHEBI:37565"/>
        <dbReference type="ChEBI" id="CHEBI:43474"/>
        <dbReference type="ChEBI" id="CHEBI:58189"/>
    </reaction>
    <physiologicalReaction direction="left-to-right" evidence="5">
        <dbReference type="Rhea" id="RHEA:19670"/>
    </physiologicalReaction>
</comment>
<sequence>MLQSSLNLKPKRKPVTIITGFLGSGKTTLLKRILEEKHGQKIAVIVNEFGEVGIDDKLIVEKNSEMVKMTNGCICCTMQNETSKVLINLLEKGNEFDRVVIETTGLANPLPIMRQFLSEEFIKDNYQLDGVVSMIDAFHIESQLDKHIETKEQIAYSDLLLLNKTDLIDQEKIEPIKTWLHAINPSAPIIETQRSSVAIKEIFDLQAKSREAILQHSHNHQHIEDSQITSFVLEESRPIAMNRLNEWLNSTLLLYSGDLLRYKGIFYIKDRPEKIILQGVHTIFEKTEGKLWTDDEEKKTELVIIGRGLDKDIFEQSFKASLN</sequence>
<dbReference type="Pfam" id="PF02492">
    <property type="entry name" value="cobW"/>
    <property type="match status" value="1"/>
</dbReference>
<dbReference type="InterPro" id="IPR036627">
    <property type="entry name" value="CobW-likC_sf"/>
</dbReference>